<gene>
    <name evidence="2" type="ORF">GCM10010885_00350</name>
</gene>
<evidence type="ECO:0008006" key="4">
    <source>
        <dbReference type="Google" id="ProtNLM"/>
    </source>
</evidence>
<protein>
    <recommendedName>
        <fullName evidence="4">Flagellar FliJ protein</fullName>
    </recommendedName>
</protein>
<proteinExistence type="predicted"/>
<feature type="coiled-coil region" evidence="1">
    <location>
        <begin position="13"/>
        <end position="40"/>
    </location>
</feature>
<comment type="caution">
    <text evidence="2">The sequence shown here is derived from an EMBL/GenBank/DDBJ whole genome shotgun (WGS) entry which is preliminary data.</text>
</comment>
<organism evidence="2 3">
    <name type="scientific">Alicyclobacillus cellulosilyticus</name>
    <dbReference type="NCBI Taxonomy" id="1003997"/>
    <lineage>
        <taxon>Bacteria</taxon>
        <taxon>Bacillati</taxon>
        <taxon>Bacillota</taxon>
        <taxon>Bacilli</taxon>
        <taxon>Bacillales</taxon>
        <taxon>Alicyclobacillaceae</taxon>
        <taxon>Alicyclobacillus</taxon>
    </lineage>
</organism>
<dbReference type="AlphaFoldDB" id="A0A917K1G0"/>
<keyword evidence="1" id="KW-0175">Coiled coil</keyword>
<dbReference type="RefSeq" id="WP_188880440.1">
    <property type="nucleotide sequence ID" value="NZ_BMOY01000001.1"/>
</dbReference>
<dbReference type="InterPro" id="IPR053716">
    <property type="entry name" value="Flag_assembly_chemotaxis_eff"/>
</dbReference>
<sequence length="148" mass="17206">MKRDTFFHRYYRVQKAMAEMAELELAAVREEEALVAQRLEAIRTARQTAGDDMQWTAESPRGAWWRQWADYLARLDAEARAAEERLRAVSALAAEKQAAAIAAYQRAKVWETWVQRLRASARWQQSRDEQRQADELAMLRHATGGRRS</sequence>
<accession>A0A917K1G0</accession>
<evidence type="ECO:0000313" key="2">
    <source>
        <dbReference type="EMBL" id="GGI94755.1"/>
    </source>
</evidence>
<name>A0A917K1G0_9BACL</name>
<reference evidence="2" key="2">
    <citation type="submission" date="2020-09" db="EMBL/GenBank/DDBJ databases">
        <authorList>
            <person name="Sun Q."/>
            <person name="Ohkuma M."/>
        </authorList>
    </citation>
    <scope>NUCLEOTIDE SEQUENCE</scope>
    <source>
        <strain evidence="2">JCM 18487</strain>
    </source>
</reference>
<dbReference type="Gene3D" id="1.10.287.1700">
    <property type="match status" value="1"/>
</dbReference>
<reference evidence="2" key="1">
    <citation type="journal article" date="2014" name="Int. J. Syst. Evol. Microbiol.">
        <title>Complete genome sequence of Corynebacterium casei LMG S-19264T (=DSM 44701T), isolated from a smear-ripened cheese.</title>
        <authorList>
            <consortium name="US DOE Joint Genome Institute (JGI-PGF)"/>
            <person name="Walter F."/>
            <person name="Albersmeier A."/>
            <person name="Kalinowski J."/>
            <person name="Ruckert C."/>
        </authorList>
    </citation>
    <scope>NUCLEOTIDE SEQUENCE</scope>
    <source>
        <strain evidence="2">JCM 18487</strain>
    </source>
</reference>
<dbReference type="Proteomes" id="UP000637695">
    <property type="component" value="Unassembled WGS sequence"/>
</dbReference>
<evidence type="ECO:0000313" key="3">
    <source>
        <dbReference type="Proteomes" id="UP000637695"/>
    </source>
</evidence>
<keyword evidence="3" id="KW-1185">Reference proteome</keyword>
<dbReference type="EMBL" id="BMOY01000001">
    <property type="protein sequence ID" value="GGI94755.1"/>
    <property type="molecule type" value="Genomic_DNA"/>
</dbReference>
<evidence type="ECO:0000256" key="1">
    <source>
        <dbReference type="SAM" id="Coils"/>
    </source>
</evidence>